<evidence type="ECO:0000256" key="5">
    <source>
        <dbReference type="ARBA" id="ARBA00022898"/>
    </source>
</evidence>
<keyword evidence="7" id="KW-0411">Iron-sulfur</keyword>
<dbReference type="EMBL" id="JABCJJ010000004">
    <property type="protein sequence ID" value="NMR19343.1"/>
    <property type="molecule type" value="Genomic_DNA"/>
</dbReference>
<sequence>MRAALPGVARRTSVGHVTSDDAAHPGILENAPVTRATPTHTTPTRVVLDAGGRAPVDPAARTALLEALDLGWADPRRLHAEGRRARALLDGAREAIAAQAGARTADVRLSAHHTTALHAAVRAVARGRRRVGRDVVVSAVERAAVLHAADYAVAQPWTADRGRRVTVPVDAVGRVDGEAMAAALAAPGVALAALQHANGEVGTVQPVARVHEAARAAGVPLLVDAGASAGHVPIDAAWDLLALDPPDWGAPAGVGVLVVRPQVRWMPDWPEDEDDWFPGGVSVPAALAAAVALERAAARRAETDARRRGLVDRVRTTVAATVPDVEVVGDPSGRLPHVVTFSCLYVDGEALVTELDRLGFAIGSGSACTSSALEPSHVLAAMGALTHGNVRLALPADVAEADVERFLAALPQAVARVRDLLGVHGL</sequence>
<dbReference type="PIRSF" id="PIRSF005572">
    <property type="entry name" value="NifS"/>
    <property type="match status" value="1"/>
</dbReference>
<comment type="cofactor">
    <cofactor evidence="1">
        <name>pyridoxal 5'-phosphate</name>
        <dbReference type="ChEBI" id="CHEBI:597326"/>
    </cofactor>
</comment>
<dbReference type="PANTHER" id="PTHR11601:SF34">
    <property type="entry name" value="CYSTEINE DESULFURASE"/>
    <property type="match status" value="1"/>
</dbReference>
<organism evidence="11 12">
    <name type="scientific">Cellulomonas fimi</name>
    <dbReference type="NCBI Taxonomy" id="1708"/>
    <lineage>
        <taxon>Bacteria</taxon>
        <taxon>Bacillati</taxon>
        <taxon>Actinomycetota</taxon>
        <taxon>Actinomycetes</taxon>
        <taxon>Micrococcales</taxon>
        <taxon>Cellulomonadaceae</taxon>
        <taxon>Cellulomonas</taxon>
    </lineage>
</organism>
<keyword evidence="3 11" id="KW-0808">Transferase</keyword>
<evidence type="ECO:0000256" key="7">
    <source>
        <dbReference type="ARBA" id="ARBA00023014"/>
    </source>
</evidence>
<reference evidence="11 12" key="1">
    <citation type="submission" date="2020-04" db="EMBL/GenBank/DDBJ databases">
        <title>Sequencing and Assembly of C. fimi.</title>
        <authorList>
            <person name="Ramsey A.R."/>
        </authorList>
    </citation>
    <scope>NUCLEOTIDE SEQUENCE [LARGE SCALE GENOMIC DNA]</scope>
    <source>
        <strain evidence="11 12">SB</strain>
    </source>
</reference>
<keyword evidence="5" id="KW-0663">Pyridoxal phosphate</keyword>
<dbReference type="AlphaFoldDB" id="A0A7Y0LW96"/>
<evidence type="ECO:0000256" key="1">
    <source>
        <dbReference type="ARBA" id="ARBA00001933"/>
    </source>
</evidence>
<evidence type="ECO:0000256" key="9">
    <source>
        <dbReference type="SAM" id="MobiDB-lite"/>
    </source>
</evidence>
<feature type="domain" description="Aminotransferase class V" evidence="10">
    <location>
        <begin position="47"/>
        <end position="406"/>
    </location>
</feature>
<dbReference type="Gene3D" id="3.40.640.10">
    <property type="entry name" value="Type I PLP-dependent aspartate aminotransferase-like (Major domain)"/>
    <property type="match status" value="1"/>
</dbReference>
<keyword evidence="4" id="KW-0479">Metal-binding</keyword>
<dbReference type="SUPFAM" id="SSF53383">
    <property type="entry name" value="PLP-dependent transferases"/>
    <property type="match status" value="1"/>
</dbReference>
<dbReference type="PANTHER" id="PTHR11601">
    <property type="entry name" value="CYSTEINE DESULFURYLASE FAMILY MEMBER"/>
    <property type="match status" value="1"/>
</dbReference>
<dbReference type="InterPro" id="IPR015421">
    <property type="entry name" value="PyrdxlP-dep_Trfase_major"/>
</dbReference>
<evidence type="ECO:0000256" key="3">
    <source>
        <dbReference type="ARBA" id="ARBA00022679"/>
    </source>
</evidence>
<proteinExistence type="inferred from homology"/>
<comment type="similarity">
    <text evidence="2">Belongs to the class-V pyridoxal-phosphate-dependent aminotransferase family. NifS/IscS subfamily.</text>
</comment>
<comment type="catalytic activity">
    <reaction evidence="8">
        <text>(sulfur carrier)-H + L-cysteine = (sulfur carrier)-SH + L-alanine</text>
        <dbReference type="Rhea" id="RHEA:43892"/>
        <dbReference type="Rhea" id="RHEA-COMP:14737"/>
        <dbReference type="Rhea" id="RHEA-COMP:14739"/>
        <dbReference type="ChEBI" id="CHEBI:29917"/>
        <dbReference type="ChEBI" id="CHEBI:35235"/>
        <dbReference type="ChEBI" id="CHEBI:57972"/>
        <dbReference type="ChEBI" id="CHEBI:64428"/>
        <dbReference type="EC" id="2.8.1.7"/>
    </reaction>
</comment>
<comment type="caution">
    <text evidence="11">The sequence shown here is derived from an EMBL/GenBank/DDBJ whole genome shotgun (WGS) entry which is preliminary data.</text>
</comment>
<feature type="region of interest" description="Disordered" evidence="9">
    <location>
        <begin position="1"/>
        <end position="43"/>
    </location>
</feature>
<evidence type="ECO:0000313" key="11">
    <source>
        <dbReference type="EMBL" id="NMR19343.1"/>
    </source>
</evidence>
<dbReference type="Gene3D" id="3.90.1150.10">
    <property type="entry name" value="Aspartate Aminotransferase, domain 1"/>
    <property type="match status" value="1"/>
</dbReference>
<accession>A0A7Y0LW96</accession>
<gene>
    <name evidence="11" type="ORF">HIR71_03770</name>
</gene>
<evidence type="ECO:0000256" key="8">
    <source>
        <dbReference type="ARBA" id="ARBA00050776"/>
    </source>
</evidence>
<dbReference type="GO" id="GO:0031071">
    <property type="term" value="F:cysteine desulfurase activity"/>
    <property type="evidence" value="ECO:0007669"/>
    <property type="project" value="UniProtKB-EC"/>
</dbReference>
<keyword evidence="12" id="KW-1185">Reference proteome</keyword>
<dbReference type="Proteomes" id="UP000562124">
    <property type="component" value="Unassembled WGS sequence"/>
</dbReference>
<evidence type="ECO:0000256" key="6">
    <source>
        <dbReference type="ARBA" id="ARBA00023004"/>
    </source>
</evidence>
<keyword evidence="11" id="KW-0032">Aminotransferase</keyword>
<dbReference type="InterPro" id="IPR015424">
    <property type="entry name" value="PyrdxlP-dep_Trfase"/>
</dbReference>
<dbReference type="Pfam" id="PF00266">
    <property type="entry name" value="Aminotran_5"/>
    <property type="match status" value="1"/>
</dbReference>
<protein>
    <submittedName>
        <fullName evidence="11">Aminotransferase class V-fold PLP-dependent enzyme</fullName>
    </submittedName>
</protein>
<name>A0A7Y0LW96_CELFI</name>
<dbReference type="InterPro" id="IPR000192">
    <property type="entry name" value="Aminotrans_V_dom"/>
</dbReference>
<evidence type="ECO:0000313" key="12">
    <source>
        <dbReference type="Proteomes" id="UP000562124"/>
    </source>
</evidence>
<dbReference type="GO" id="GO:0051536">
    <property type="term" value="F:iron-sulfur cluster binding"/>
    <property type="evidence" value="ECO:0007669"/>
    <property type="project" value="UniProtKB-KW"/>
</dbReference>
<evidence type="ECO:0000256" key="4">
    <source>
        <dbReference type="ARBA" id="ARBA00022723"/>
    </source>
</evidence>
<dbReference type="InterPro" id="IPR015422">
    <property type="entry name" value="PyrdxlP-dep_Trfase_small"/>
</dbReference>
<dbReference type="GO" id="GO:0008483">
    <property type="term" value="F:transaminase activity"/>
    <property type="evidence" value="ECO:0007669"/>
    <property type="project" value="UniProtKB-KW"/>
</dbReference>
<feature type="compositionally biased region" description="Low complexity" evidence="9">
    <location>
        <begin position="31"/>
        <end position="43"/>
    </location>
</feature>
<evidence type="ECO:0000259" key="10">
    <source>
        <dbReference type="Pfam" id="PF00266"/>
    </source>
</evidence>
<evidence type="ECO:0000256" key="2">
    <source>
        <dbReference type="ARBA" id="ARBA00006490"/>
    </source>
</evidence>
<dbReference type="GO" id="GO:0046872">
    <property type="term" value="F:metal ion binding"/>
    <property type="evidence" value="ECO:0007669"/>
    <property type="project" value="UniProtKB-KW"/>
</dbReference>
<dbReference type="InterPro" id="IPR016454">
    <property type="entry name" value="Cysteine_dSase"/>
</dbReference>
<keyword evidence="6" id="KW-0408">Iron</keyword>